<organism evidence="3 4">
    <name type="scientific">Flavilitoribacter nigricans (strain ATCC 23147 / DSM 23189 / NBRC 102662 / NCIMB 1420 / SS-2)</name>
    <name type="common">Lewinella nigricans</name>
    <dbReference type="NCBI Taxonomy" id="1122177"/>
    <lineage>
        <taxon>Bacteria</taxon>
        <taxon>Pseudomonadati</taxon>
        <taxon>Bacteroidota</taxon>
        <taxon>Saprospiria</taxon>
        <taxon>Saprospirales</taxon>
        <taxon>Lewinellaceae</taxon>
        <taxon>Flavilitoribacter</taxon>
    </lineage>
</organism>
<accession>A0A2D0NKC7</accession>
<proteinExistence type="predicted"/>
<dbReference type="PANTHER" id="PTHR34220">
    <property type="entry name" value="SENSOR HISTIDINE KINASE YPDA"/>
    <property type="match status" value="1"/>
</dbReference>
<sequence length="353" mass="40107">MKRKGIEVLLNLLFWGVTAWFILTSFAILSQEIEIINEVETVRTTWSGSIILLLSILLVVSAGLFYFNLWNITRLIRGISRTKVFAYGLGAYSLSLLIYRVILALPVLSTYPKLSQGLVFSILLFYFAVSFGYGISKVWLQSESRRQQLELEKKQAELDRLRSHLQPHFLFNVLNNLMSMVDQHQHPKLADSIDRLSGLLRHVVYDSGLEQNPVEKEIDFIRNYAELQLLRFEAGEVDFILTVEGDHAHRVEPGIFLPFIENAFKHGAAPEEASTIQVHFDLSREDRMRFSVSNPILPALPAGQKGGTGLKATRHRLELVYPDRHQLTIASGTTYRVDLELVSRSLKNSNPAS</sequence>
<evidence type="ECO:0000313" key="3">
    <source>
        <dbReference type="EMBL" id="PHN08193.1"/>
    </source>
</evidence>
<keyword evidence="4" id="KW-1185">Reference proteome</keyword>
<feature type="domain" description="Signal transduction histidine kinase internal region" evidence="2">
    <location>
        <begin position="156"/>
        <end position="233"/>
    </location>
</feature>
<gene>
    <name evidence="3" type="ORF">CRP01_02405</name>
</gene>
<dbReference type="AlphaFoldDB" id="A0A2D0NKC7"/>
<keyword evidence="1" id="KW-0472">Membrane</keyword>
<keyword evidence="1" id="KW-0812">Transmembrane</keyword>
<dbReference type="GO" id="GO:0000155">
    <property type="term" value="F:phosphorelay sensor kinase activity"/>
    <property type="evidence" value="ECO:0007669"/>
    <property type="project" value="InterPro"/>
</dbReference>
<feature type="transmembrane region" description="Helical" evidence="1">
    <location>
        <begin position="50"/>
        <end position="72"/>
    </location>
</feature>
<dbReference type="RefSeq" id="WP_099148396.1">
    <property type="nucleotide sequence ID" value="NZ_PDUD01000002.1"/>
</dbReference>
<dbReference type="InterPro" id="IPR010559">
    <property type="entry name" value="Sig_transdc_His_kin_internal"/>
</dbReference>
<dbReference type="GO" id="GO:0016020">
    <property type="term" value="C:membrane"/>
    <property type="evidence" value="ECO:0007669"/>
    <property type="project" value="InterPro"/>
</dbReference>
<feature type="transmembrane region" description="Helical" evidence="1">
    <location>
        <begin position="12"/>
        <end position="30"/>
    </location>
</feature>
<comment type="caution">
    <text evidence="3">The sequence shown here is derived from an EMBL/GenBank/DDBJ whole genome shotgun (WGS) entry which is preliminary data.</text>
</comment>
<feature type="transmembrane region" description="Helical" evidence="1">
    <location>
        <begin position="117"/>
        <end position="140"/>
    </location>
</feature>
<dbReference type="EMBL" id="PDUD01000002">
    <property type="protein sequence ID" value="PHN08193.1"/>
    <property type="molecule type" value="Genomic_DNA"/>
</dbReference>
<dbReference type="Proteomes" id="UP000223913">
    <property type="component" value="Unassembled WGS sequence"/>
</dbReference>
<evidence type="ECO:0000259" key="2">
    <source>
        <dbReference type="Pfam" id="PF06580"/>
    </source>
</evidence>
<feature type="transmembrane region" description="Helical" evidence="1">
    <location>
        <begin position="84"/>
        <end position="105"/>
    </location>
</feature>
<dbReference type="Pfam" id="PF06580">
    <property type="entry name" value="His_kinase"/>
    <property type="match status" value="1"/>
</dbReference>
<dbReference type="PANTHER" id="PTHR34220:SF7">
    <property type="entry name" value="SENSOR HISTIDINE KINASE YPDA"/>
    <property type="match status" value="1"/>
</dbReference>
<reference evidence="3 4" key="1">
    <citation type="submission" date="2017-10" db="EMBL/GenBank/DDBJ databases">
        <title>The draft genome sequence of Lewinella nigricans NBRC 102662.</title>
        <authorList>
            <person name="Wang K."/>
        </authorList>
    </citation>
    <scope>NUCLEOTIDE SEQUENCE [LARGE SCALE GENOMIC DNA]</scope>
    <source>
        <strain evidence="3 4">NBRC 102662</strain>
    </source>
</reference>
<name>A0A2D0NKC7_FLAN2</name>
<dbReference type="OrthoDB" id="9809908at2"/>
<evidence type="ECO:0000313" key="4">
    <source>
        <dbReference type="Proteomes" id="UP000223913"/>
    </source>
</evidence>
<protein>
    <recommendedName>
        <fullName evidence="2">Signal transduction histidine kinase internal region domain-containing protein</fullName>
    </recommendedName>
</protein>
<dbReference type="InterPro" id="IPR050640">
    <property type="entry name" value="Bact_2-comp_sensor_kinase"/>
</dbReference>
<keyword evidence="1" id="KW-1133">Transmembrane helix</keyword>
<evidence type="ECO:0000256" key="1">
    <source>
        <dbReference type="SAM" id="Phobius"/>
    </source>
</evidence>